<sequence>MHLVQGSCPRRFIQRGLQRETSYPNPNGVVQADFSFFDPKPNDFLVAKTLLQTYLDDQEWDLIAFVDLILAQTTVGSVVKIEDDDDEGLFEHKCIATVKDFLLLKARRQEKGVDDRLRLLLGEQARDVGLLLLPSLYDVLFNEVSWATKYELKNVEQKRKQSIDSDEAIIYIKLEDEIFHKLSSWSLCFPLQSQQFAPHEAKIRKIKYFDFEIGGLKSPI</sequence>
<protein>
    <submittedName>
        <fullName evidence="2">Protein BCCIP-like</fullName>
    </submittedName>
</protein>
<proteinExistence type="inferred from homology"/>
<dbReference type="AlphaFoldDB" id="A0A445H5V8"/>
<reference evidence="2 3" key="1">
    <citation type="submission" date="2018-09" db="EMBL/GenBank/DDBJ databases">
        <title>A high-quality reference genome of wild soybean provides a powerful tool to mine soybean genomes.</title>
        <authorList>
            <person name="Xie M."/>
            <person name="Chung C.Y.L."/>
            <person name="Li M.-W."/>
            <person name="Wong F.-L."/>
            <person name="Chan T.-F."/>
            <person name="Lam H.-M."/>
        </authorList>
    </citation>
    <scope>NUCLEOTIDE SEQUENCE [LARGE SCALE GENOMIC DNA]</scope>
    <source>
        <strain evidence="3">cv. W05</strain>
        <tissue evidence="2">Hypocotyl of etiolated seedlings</tissue>
    </source>
</reference>
<evidence type="ECO:0000313" key="3">
    <source>
        <dbReference type="Proteomes" id="UP000289340"/>
    </source>
</evidence>
<comment type="similarity">
    <text evidence="1">Belongs to the BCP1 family.</text>
</comment>
<evidence type="ECO:0000313" key="2">
    <source>
        <dbReference type="EMBL" id="RZB68985.1"/>
    </source>
</evidence>
<comment type="caution">
    <text evidence="2">The sequence shown here is derived from an EMBL/GenBank/DDBJ whole genome shotgun (WGS) entry which is preliminary data.</text>
</comment>
<accession>A0A445H5V8</accession>
<keyword evidence="3" id="KW-1185">Reference proteome</keyword>
<dbReference type="PANTHER" id="PTHR13261:SF0">
    <property type="entry name" value="BRCA2 AND CDKN1A-INTERACTING PROTEIN"/>
    <property type="match status" value="1"/>
</dbReference>
<dbReference type="InterPro" id="IPR025602">
    <property type="entry name" value="BCP1_family"/>
</dbReference>
<dbReference type="PANTHER" id="PTHR13261">
    <property type="entry name" value="BRCA2 AND CDKN1A INTERACTING PROTEIN"/>
    <property type="match status" value="1"/>
</dbReference>
<dbReference type="Pfam" id="PF13862">
    <property type="entry name" value="BCCIP"/>
    <property type="match status" value="1"/>
</dbReference>
<evidence type="ECO:0000256" key="1">
    <source>
        <dbReference type="ARBA" id="ARBA00006781"/>
    </source>
</evidence>
<dbReference type="GO" id="GO:0005634">
    <property type="term" value="C:nucleus"/>
    <property type="evidence" value="ECO:0007669"/>
    <property type="project" value="TreeGrafter"/>
</dbReference>
<dbReference type="EMBL" id="QZWG01000014">
    <property type="protein sequence ID" value="RZB68985.1"/>
    <property type="molecule type" value="Genomic_DNA"/>
</dbReference>
<name>A0A445H5V8_GLYSO</name>
<organism evidence="2 3">
    <name type="scientific">Glycine soja</name>
    <name type="common">Wild soybean</name>
    <dbReference type="NCBI Taxonomy" id="3848"/>
    <lineage>
        <taxon>Eukaryota</taxon>
        <taxon>Viridiplantae</taxon>
        <taxon>Streptophyta</taxon>
        <taxon>Embryophyta</taxon>
        <taxon>Tracheophyta</taxon>
        <taxon>Spermatophyta</taxon>
        <taxon>Magnoliopsida</taxon>
        <taxon>eudicotyledons</taxon>
        <taxon>Gunneridae</taxon>
        <taxon>Pentapetalae</taxon>
        <taxon>rosids</taxon>
        <taxon>fabids</taxon>
        <taxon>Fabales</taxon>
        <taxon>Fabaceae</taxon>
        <taxon>Papilionoideae</taxon>
        <taxon>50 kb inversion clade</taxon>
        <taxon>NPAAA clade</taxon>
        <taxon>indigoferoid/millettioid clade</taxon>
        <taxon>Phaseoleae</taxon>
        <taxon>Glycine</taxon>
        <taxon>Glycine subgen. Soja</taxon>
    </lineage>
</organism>
<dbReference type="Proteomes" id="UP000289340">
    <property type="component" value="Chromosome 14"/>
</dbReference>
<gene>
    <name evidence="2" type="ORF">D0Y65_038675</name>
</gene>